<dbReference type="Proteomes" id="UP001159363">
    <property type="component" value="Chromosome 5"/>
</dbReference>
<gene>
    <name evidence="1" type="ORF">PR048_018449</name>
</gene>
<organism evidence="1 2">
    <name type="scientific">Dryococelus australis</name>
    <dbReference type="NCBI Taxonomy" id="614101"/>
    <lineage>
        <taxon>Eukaryota</taxon>
        <taxon>Metazoa</taxon>
        <taxon>Ecdysozoa</taxon>
        <taxon>Arthropoda</taxon>
        <taxon>Hexapoda</taxon>
        <taxon>Insecta</taxon>
        <taxon>Pterygota</taxon>
        <taxon>Neoptera</taxon>
        <taxon>Polyneoptera</taxon>
        <taxon>Phasmatodea</taxon>
        <taxon>Verophasmatodea</taxon>
        <taxon>Anareolatae</taxon>
        <taxon>Phasmatidae</taxon>
        <taxon>Eurycanthinae</taxon>
        <taxon>Dryococelus</taxon>
    </lineage>
</organism>
<keyword evidence="2" id="KW-1185">Reference proteome</keyword>
<reference evidence="1 2" key="1">
    <citation type="submission" date="2023-02" db="EMBL/GenBank/DDBJ databases">
        <title>LHISI_Scaffold_Assembly.</title>
        <authorList>
            <person name="Stuart O.P."/>
            <person name="Cleave R."/>
            <person name="Magrath M.J.L."/>
            <person name="Mikheyev A.S."/>
        </authorList>
    </citation>
    <scope>NUCLEOTIDE SEQUENCE [LARGE SCALE GENOMIC DNA]</scope>
    <source>
        <strain evidence="1">Daus_M_001</strain>
        <tissue evidence="1">Leg muscle</tissue>
    </source>
</reference>
<name>A0ABQ9HCP2_9NEOP</name>
<comment type="caution">
    <text evidence="1">The sequence shown here is derived from an EMBL/GenBank/DDBJ whole genome shotgun (WGS) entry which is preliminary data.</text>
</comment>
<sequence>MKKKSVDICYKGGIWSGKKPDPDKEMEALSFICLHVEPHLYPYVKNAENELSKVFKDKGLEWCIGLIDHLVDQKFEKYNSMQDYIIAIMGTAQKLQDTGKRLDNELIAAENSSIEVTSELVCMKLLQEDLRRSSSCGENGEVGSFCTQEERRIYF</sequence>
<evidence type="ECO:0000313" key="2">
    <source>
        <dbReference type="Proteomes" id="UP001159363"/>
    </source>
</evidence>
<dbReference type="EMBL" id="JARBHB010000006">
    <property type="protein sequence ID" value="KAJ8881961.1"/>
    <property type="molecule type" value="Genomic_DNA"/>
</dbReference>
<proteinExistence type="predicted"/>
<protein>
    <submittedName>
        <fullName evidence="1">Uncharacterized protein</fullName>
    </submittedName>
</protein>
<evidence type="ECO:0000313" key="1">
    <source>
        <dbReference type="EMBL" id="KAJ8881961.1"/>
    </source>
</evidence>
<accession>A0ABQ9HCP2</accession>